<dbReference type="EMBL" id="MGHV01000007">
    <property type="protein sequence ID" value="OGM79413.1"/>
    <property type="molecule type" value="Genomic_DNA"/>
</dbReference>
<feature type="compositionally biased region" description="Basic and acidic residues" evidence="1">
    <location>
        <begin position="209"/>
        <end position="226"/>
    </location>
</feature>
<evidence type="ECO:0000313" key="5">
    <source>
        <dbReference type="Proteomes" id="UP000178430"/>
    </source>
</evidence>
<evidence type="ECO:0000256" key="2">
    <source>
        <dbReference type="SAM" id="Phobius"/>
    </source>
</evidence>
<dbReference type="Proteomes" id="UP000178430">
    <property type="component" value="Unassembled WGS sequence"/>
</dbReference>
<evidence type="ECO:0000259" key="3">
    <source>
        <dbReference type="Pfam" id="PF18915"/>
    </source>
</evidence>
<keyword evidence="2" id="KW-0812">Transmembrane</keyword>
<feature type="region of interest" description="Disordered" evidence="1">
    <location>
        <begin position="184"/>
        <end position="226"/>
    </location>
</feature>
<proteinExistence type="predicted"/>
<organism evidence="4 5">
    <name type="scientific">Candidatus Woesebacteria bacterium RIFOXYA1_FULL_48_16</name>
    <dbReference type="NCBI Taxonomy" id="1802535"/>
    <lineage>
        <taxon>Bacteria</taxon>
        <taxon>Candidatus Woeseibacteriota</taxon>
    </lineage>
</organism>
<accession>A0A1F8CSU1</accession>
<keyword evidence="2" id="KW-1133">Transmembrane helix</keyword>
<evidence type="ECO:0000313" key="4">
    <source>
        <dbReference type="EMBL" id="OGM79413.1"/>
    </source>
</evidence>
<feature type="domain" description="DUF5667" evidence="3">
    <location>
        <begin position="29"/>
        <end position="121"/>
    </location>
</feature>
<dbReference type="InterPro" id="IPR043725">
    <property type="entry name" value="DUF5667"/>
</dbReference>
<dbReference type="Pfam" id="PF18915">
    <property type="entry name" value="DUF5667"/>
    <property type="match status" value="1"/>
</dbReference>
<feature type="region of interest" description="Disordered" evidence="1">
    <location>
        <begin position="159"/>
        <end position="178"/>
    </location>
</feature>
<evidence type="ECO:0000256" key="1">
    <source>
        <dbReference type="SAM" id="MobiDB-lite"/>
    </source>
</evidence>
<sequence length="226" mass="24881">MKKFFNIGLSVFAVVFAVPSFLILVSWNALPGESLYGVKTTLEDIALAVTVRTPIASAFSLNFTERRFAEANKLLAKKGSTVGYTLLVAEARETQTIIVDQQDSQKAQELIAKIEEYQARIEEKKLAIAAQPTAILPPQEEVITTVPTLTPTTQVQTTAPVATGDKTPIPSPTPAPSAEVVIEDLEETNEQLEEIKEEIKKQLPPSASEKARKEKEDHERDNPRKD</sequence>
<dbReference type="AlphaFoldDB" id="A0A1F8CSU1"/>
<feature type="transmembrane region" description="Helical" evidence="2">
    <location>
        <begin position="7"/>
        <end position="25"/>
    </location>
</feature>
<keyword evidence="2" id="KW-0472">Membrane</keyword>
<name>A0A1F8CSU1_9BACT</name>
<reference evidence="4 5" key="1">
    <citation type="journal article" date="2016" name="Nat. Commun.">
        <title>Thousands of microbial genomes shed light on interconnected biogeochemical processes in an aquifer system.</title>
        <authorList>
            <person name="Anantharaman K."/>
            <person name="Brown C.T."/>
            <person name="Hug L.A."/>
            <person name="Sharon I."/>
            <person name="Castelle C.J."/>
            <person name="Probst A.J."/>
            <person name="Thomas B.C."/>
            <person name="Singh A."/>
            <person name="Wilkins M.J."/>
            <person name="Karaoz U."/>
            <person name="Brodie E.L."/>
            <person name="Williams K.H."/>
            <person name="Hubbard S.S."/>
            <person name="Banfield J.F."/>
        </authorList>
    </citation>
    <scope>NUCLEOTIDE SEQUENCE [LARGE SCALE GENOMIC DNA]</scope>
</reference>
<comment type="caution">
    <text evidence="4">The sequence shown here is derived from an EMBL/GenBank/DDBJ whole genome shotgun (WGS) entry which is preliminary data.</text>
</comment>
<protein>
    <recommendedName>
        <fullName evidence="3">DUF5667 domain-containing protein</fullName>
    </recommendedName>
</protein>
<gene>
    <name evidence="4" type="ORF">A2197_00250</name>
</gene>